<dbReference type="PANTHER" id="PTHR37680:SF1">
    <property type="entry name" value="C130050O18RIK PROTEIN"/>
    <property type="match status" value="1"/>
</dbReference>
<keyword evidence="1" id="KW-0472">Membrane</keyword>
<feature type="transmembrane region" description="Helical" evidence="1">
    <location>
        <begin position="96"/>
        <end position="115"/>
    </location>
</feature>
<accession>A0ABQ7TQE0</accession>
<sequence>MISHNMTWIKYPSHSQDSNIEDIIFSQHVTSRLMHGYIALFVPTGLIAGITILGIFIKSYMQHTLKKLDIMIFAHTVSNIFMILLSLTIIPRPAYLRVSYLECGTLSFFFNLSYFNSQYLRVLMMLSFFFNKHPPQNAWISKAHQNTMLVEQFWQPPGGVCSVVKQFPSEADEDQASTCCIRIWKHYRHPEQISLLSLLHGNDLDGEGYKAWHPAFEDTL</sequence>
<evidence type="ECO:0000313" key="3">
    <source>
        <dbReference type="Proteomes" id="UP000826234"/>
    </source>
</evidence>
<protein>
    <recommendedName>
        <fullName evidence="4">G-protein coupled receptors family 1 profile domain-containing protein</fullName>
    </recommendedName>
</protein>
<name>A0ABQ7TQE0_PHRPL</name>
<evidence type="ECO:0000313" key="2">
    <source>
        <dbReference type="EMBL" id="KAH0632020.1"/>
    </source>
</evidence>
<dbReference type="Proteomes" id="UP000826234">
    <property type="component" value="Unassembled WGS sequence"/>
</dbReference>
<dbReference type="PANTHER" id="PTHR37680">
    <property type="entry name" value="C130050O18RIK PROTEIN"/>
    <property type="match status" value="1"/>
</dbReference>
<gene>
    <name evidence="2" type="ORF">JD844_020027</name>
</gene>
<evidence type="ECO:0008006" key="4">
    <source>
        <dbReference type="Google" id="ProtNLM"/>
    </source>
</evidence>
<reference evidence="2 3" key="1">
    <citation type="journal article" date="2022" name="Gigascience">
        <title>A chromosome-level genome assembly and annotation of the desert horned lizard, Phrynosoma platyrhinos, provides insight into chromosomal rearrangements among reptiles.</title>
        <authorList>
            <person name="Koochekian N."/>
            <person name="Ascanio A."/>
            <person name="Farleigh K."/>
            <person name="Card D.C."/>
            <person name="Schield D.R."/>
            <person name="Castoe T.A."/>
            <person name="Jezkova T."/>
        </authorList>
    </citation>
    <scope>NUCLEOTIDE SEQUENCE [LARGE SCALE GENOMIC DNA]</scope>
    <source>
        <strain evidence="2">NK-2021</strain>
    </source>
</reference>
<organism evidence="2 3">
    <name type="scientific">Phrynosoma platyrhinos</name>
    <name type="common">Desert horned lizard</name>
    <dbReference type="NCBI Taxonomy" id="52577"/>
    <lineage>
        <taxon>Eukaryota</taxon>
        <taxon>Metazoa</taxon>
        <taxon>Chordata</taxon>
        <taxon>Craniata</taxon>
        <taxon>Vertebrata</taxon>
        <taxon>Euteleostomi</taxon>
        <taxon>Lepidosauria</taxon>
        <taxon>Squamata</taxon>
        <taxon>Bifurcata</taxon>
        <taxon>Unidentata</taxon>
        <taxon>Episquamata</taxon>
        <taxon>Toxicofera</taxon>
        <taxon>Iguania</taxon>
        <taxon>Phrynosomatidae</taxon>
        <taxon>Phrynosomatinae</taxon>
        <taxon>Phrynosoma</taxon>
    </lineage>
</organism>
<comment type="caution">
    <text evidence="2">The sequence shown here is derived from an EMBL/GenBank/DDBJ whole genome shotgun (WGS) entry which is preliminary data.</text>
</comment>
<dbReference type="EMBL" id="JAIPUX010000026">
    <property type="protein sequence ID" value="KAH0632020.1"/>
    <property type="molecule type" value="Genomic_DNA"/>
</dbReference>
<feature type="transmembrane region" description="Helical" evidence="1">
    <location>
        <begin position="36"/>
        <end position="56"/>
    </location>
</feature>
<feature type="transmembrane region" description="Helical" evidence="1">
    <location>
        <begin position="68"/>
        <end position="90"/>
    </location>
</feature>
<evidence type="ECO:0000256" key="1">
    <source>
        <dbReference type="SAM" id="Phobius"/>
    </source>
</evidence>
<keyword evidence="1" id="KW-1133">Transmembrane helix</keyword>
<proteinExistence type="predicted"/>
<keyword evidence="1" id="KW-0812">Transmembrane</keyword>
<keyword evidence="3" id="KW-1185">Reference proteome</keyword>